<dbReference type="Proteomes" id="UP000335636">
    <property type="component" value="Unassembled WGS sequence"/>
</dbReference>
<reference evidence="2" key="1">
    <citation type="submission" date="2019-04" db="EMBL/GenBank/DDBJ databases">
        <authorList>
            <person name="Alioto T."/>
            <person name="Alioto T."/>
        </authorList>
    </citation>
    <scope>NUCLEOTIDE SEQUENCE [LARGE SCALE GENOMIC DNA]</scope>
</reference>
<accession>A0A5E4D5F1</accession>
<protein>
    <submittedName>
        <fullName evidence="2">Uncharacterized protein</fullName>
    </submittedName>
</protein>
<organism evidence="2 3">
    <name type="scientific">Marmota monax</name>
    <name type="common">Woodchuck</name>
    <dbReference type="NCBI Taxonomy" id="9995"/>
    <lineage>
        <taxon>Eukaryota</taxon>
        <taxon>Metazoa</taxon>
        <taxon>Chordata</taxon>
        <taxon>Craniata</taxon>
        <taxon>Vertebrata</taxon>
        <taxon>Euteleostomi</taxon>
        <taxon>Mammalia</taxon>
        <taxon>Eutheria</taxon>
        <taxon>Euarchontoglires</taxon>
        <taxon>Glires</taxon>
        <taxon>Rodentia</taxon>
        <taxon>Sciuromorpha</taxon>
        <taxon>Sciuridae</taxon>
        <taxon>Xerinae</taxon>
        <taxon>Marmotini</taxon>
        <taxon>Marmota</taxon>
    </lineage>
</organism>
<dbReference type="EMBL" id="CABDUW010003530">
    <property type="protein sequence ID" value="VTJ89375.1"/>
    <property type="molecule type" value="Genomic_DNA"/>
</dbReference>
<evidence type="ECO:0000313" key="3">
    <source>
        <dbReference type="Proteomes" id="UP000335636"/>
    </source>
</evidence>
<proteinExistence type="predicted"/>
<evidence type="ECO:0000256" key="1">
    <source>
        <dbReference type="SAM" id="MobiDB-lite"/>
    </source>
</evidence>
<feature type="region of interest" description="Disordered" evidence="1">
    <location>
        <begin position="82"/>
        <end position="119"/>
    </location>
</feature>
<sequence length="119" mass="13853">GKALVNSKSEAGGTASDGLHFLFTKEVKVTMPEVKNLETREEEFSEWKNRGIPTFEVTGEDSETNKDDIVLLRAEDEEGACAIEEEGQEEMEEEETSGEEEEEWWEEEEEEWWEEEEDW</sequence>
<gene>
    <name evidence="2" type="ORF">MONAX_5E011876</name>
</gene>
<dbReference type="AlphaFoldDB" id="A0A5E4D5F1"/>
<keyword evidence="3" id="KW-1185">Reference proteome</keyword>
<comment type="caution">
    <text evidence="2">The sequence shown here is derived from an EMBL/GenBank/DDBJ whole genome shotgun (WGS) entry which is preliminary data.</text>
</comment>
<feature type="non-terminal residue" evidence="2">
    <location>
        <position position="1"/>
    </location>
</feature>
<name>A0A5E4D5F1_MARMO</name>
<evidence type="ECO:0000313" key="2">
    <source>
        <dbReference type="EMBL" id="VTJ89375.1"/>
    </source>
</evidence>